<name>A0A1L9BGH8_9BACT</name>
<reference evidence="2 3" key="2">
    <citation type="submission" date="2016-12" db="EMBL/GenBank/DDBJ databases">
        <title>Draft Genome Sequence of Cystobacter ferrugineus Strain Cbfe23.</title>
        <authorList>
            <person name="Akbar S."/>
            <person name="Dowd S.E."/>
            <person name="Stevens D.C."/>
        </authorList>
    </citation>
    <scope>NUCLEOTIDE SEQUENCE [LARGE SCALE GENOMIC DNA]</scope>
    <source>
        <strain evidence="2 3">Cbfe23</strain>
    </source>
</reference>
<gene>
    <name evidence="2" type="ORF">BON30_10565</name>
</gene>
<accession>A0A1L9BGH8</accession>
<reference evidence="3" key="1">
    <citation type="submission" date="2016-11" db="EMBL/GenBank/DDBJ databases">
        <authorList>
            <person name="Shukria A."/>
            <person name="Stevens D.C."/>
        </authorList>
    </citation>
    <scope>NUCLEOTIDE SEQUENCE [LARGE SCALE GENOMIC DNA]</scope>
    <source>
        <strain evidence="3">Cbfe23</strain>
    </source>
</reference>
<evidence type="ECO:0000256" key="1">
    <source>
        <dbReference type="SAM" id="MobiDB-lite"/>
    </source>
</evidence>
<dbReference type="AlphaFoldDB" id="A0A1L9BGH8"/>
<organism evidence="2 3">
    <name type="scientific">Cystobacter ferrugineus</name>
    <dbReference type="NCBI Taxonomy" id="83449"/>
    <lineage>
        <taxon>Bacteria</taxon>
        <taxon>Pseudomonadati</taxon>
        <taxon>Myxococcota</taxon>
        <taxon>Myxococcia</taxon>
        <taxon>Myxococcales</taxon>
        <taxon>Cystobacterineae</taxon>
        <taxon>Archangiaceae</taxon>
        <taxon>Cystobacter</taxon>
    </lineage>
</organism>
<protein>
    <submittedName>
        <fullName evidence="2">Uncharacterized protein</fullName>
    </submittedName>
</protein>
<proteinExistence type="predicted"/>
<feature type="region of interest" description="Disordered" evidence="1">
    <location>
        <begin position="303"/>
        <end position="323"/>
    </location>
</feature>
<dbReference type="OrthoDB" id="9823099at2"/>
<dbReference type="EMBL" id="MPIN01000002">
    <property type="protein sequence ID" value="OJH41306.1"/>
    <property type="molecule type" value="Genomic_DNA"/>
</dbReference>
<dbReference type="RefSeq" id="WP_071897783.1">
    <property type="nucleotide sequence ID" value="NZ_MPIN01000002.1"/>
</dbReference>
<sequence>MSAGAVLRYLREALAADPLTPFTLGAKRCIKSGAALHMGLEHVPPGECRRLSGLYVLHACVHLDTLVDALPDFTRVRRVHHFVLECVERSRSPGELAREVLGCRELSMRARVQTLLLLRGLHRLVRESEAWLGAPERILFFRQTLTSLLSAVVEDMNLEARAKDRLDALAPEYPAMGLSGLEVLWLMQGRPLEEILSYRTVLGLAEQLARLEDDIFEVWKAMREAREEAAVAARVDRRNLILRHARNLRWTLRASLDEACRIAGEVEQRLNEELSQVEDEDTARELRRVVGFFPAFVDGLMGPHRVPAPPGEATPQPLLRQTG</sequence>
<keyword evidence="3" id="KW-1185">Reference proteome</keyword>
<dbReference type="Proteomes" id="UP000182229">
    <property type="component" value="Unassembled WGS sequence"/>
</dbReference>
<evidence type="ECO:0000313" key="2">
    <source>
        <dbReference type="EMBL" id="OJH41306.1"/>
    </source>
</evidence>
<comment type="caution">
    <text evidence="2">The sequence shown here is derived from an EMBL/GenBank/DDBJ whole genome shotgun (WGS) entry which is preliminary data.</text>
</comment>
<dbReference type="STRING" id="83449.BON30_10565"/>
<evidence type="ECO:0000313" key="3">
    <source>
        <dbReference type="Proteomes" id="UP000182229"/>
    </source>
</evidence>